<dbReference type="OrthoDB" id="2087773at2"/>
<dbReference type="AlphaFoldDB" id="A0A4U7JHQ1"/>
<accession>A0A4U7JHQ1</accession>
<dbReference type="KEGG" id="rher:EHE19_004155"/>
<feature type="compositionally biased region" description="Basic and acidic residues" evidence="1">
    <location>
        <begin position="89"/>
        <end position="100"/>
    </location>
</feature>
<evidence type="ECO:0000256" key="1">
    <source>
        <dbReference type="SAM" id="MobiDB-lite"/>
    </source>
</evidence>
<evidence type="ECO:0008006" key="4">
    <source>
        <dbReference type="Google" id="ProtNLM"/>
    </source>
</evidence>
<name>A0A4U7JHQ1_9FIRM</name>
<feature type="region of interest" description="Disordered" evidence="1">
    <location>
        <begin position="88"/>
        <end position="110"/>
    </location>
</feature>
<dbReference type="PROSITE" id="PS51257">
    <property type="entry name" value="PROKAR_LIPOPROTEIN"/>
    <property type="match status" value="1"/>
</dbReference>
<gene>
    <name evidence="2" type="ORF">EHE19_004155</name>
</gene>
<dbReference type="Proteomes" id="UP000306409">
    <property type="component" value="Chromosome"/>
</dbReference>
<protein>
    <recommendedName>
        <fullName evidence="4">Lipoprotein</fullName>
    </recommendedName>
</protein>
<sequence length="215" mass="24429">MNWLTRLKPFTSVLAIVILLSGCGTNNKISQTEPQNTQISLTTTSSNQLKDTEEKSNLFGEISSSQIDNPETYYDDVFKFSVEYPSEWKTSKPNDEKDTATPDGNPERGISISVDNKEFFNSEENVYLNSIYVYHAVGHIDFSHFENNVTKELFTTTDKINGELSYTERNGYFYIYLTLGDGAFYGAQIRISVDLFEKNKDQVYGILKSIKIPNS</sequence>
<proteinExistence type="predicted"/>
<feature type="region of interest" description="Disordered" evidence="1">
    <location>
        <begin position="31"/>
        <end position="55"/>
    </location>
</feature>
<dbReference type="RefSeq" id="WP_137698028.1">
    <property type="nucleotide sequence ID" value="NZ_CP061336.1"/>
</dbReference>
<evidence type="ECO:0000313" key="2">
    <source>
        <dbReference type="EMBL" id="QNU67674.1"/>
    </source>
</evidence>
<dbReference type="EMBL" id="CP061336">
    <property type="protein sequence ID" value="QNU67674.1"/>
    <property type="molecule type" value="Genomic_DNA"/>
</dbReference>
<feature type="compositionally biased region" description="Polar residues" evidence="1">
    <location>
        <begin position="31"/>
        <end position="49"/>
    </location>
</feature>
<organism evidence="2 3">
    <name type="scientific">Ruminiclostridium herbifermentans</name>
    <dbReference type="NCBI Taxonomy" id="2488810"/>
    <lineage>
        <taxon>Bacteria</taxon>
        <taxon>Bacillati</taxon>
        <taxon>Bacillota</taxon>
        <taxon>Clostridia</taxon>
        <taxon>Eubacteriales</taxon>
        <taxon>Oscillospiraceae</taxon>
        <taxon>Ruminiclostridium</taxon>
    </lineage>
</organism>
<evidence type="ECO:0000313" key="3">
    <source>
        <dbReference type="Proteomes" id="UP000306409"/>
    </source>
</evidence>
<reference evidence="2 3" key="1">
    <citation type="submission" date="2020-09" db="EMBL/GenBank/DDBJ databases">
        <title>Characterization and genome sequencing of Ruminiclostridium sp. nov. MA18.</title>
        <authorList>
            <person name="Rettenmaier R."/>
            <person name="Kowollik M.-L."/>
            <person name="Liebl W."/>
            <person name="Zverlov V."/>
        </authorList>
    </citation>
    <scope>NUCLEOTIDE SEQUENCE [LARGE SCALE GENOMIC DNA]</scope>
    <source>
        <strain evidence="2 3">MA18</strain>
    </source>
</reference>
<keyword evidence="3" id="KW-1185">Reference proteome</keyword>